<evidence type="ECO:0000313" key="1">
    <source>
        <dbReference type="EMBL" id="CAB1368096.1"/>
    </source>
</evidence>
<gene>
    <name evidence="1" type="ORF">DENOEST_0931</name>
</gene>
<sequence length="88" mass="8976">MRGTLPGASPESPPTRFIPAHAGNTGVESSECAAKAVHPRACGEHERISAAAMSASGSSPRMRGTLLLGLFLSATHRFIPAHAGNTGV</sequence>
<dbReference type="AntiFam" id="ANF00006">
    <property type="entry name" value="Translation of CRISPR region"/>
</dbReference>
<dbReference type="KEGG" id="doe:DENOEST_0931"/>
<reference evidence="1 2" key="1">
    <citation type="submission" date="2020-03" db="EMBL/GenBank/DDBJ databases">
        <authorList>
            <consortium name="Genoscope - CEA"/>
            <person name="William W."/>
        </authorList>
    </citation>
    <scope>NUCLEOTIDE SEQUENCE [LARGE SCALE GENOMIC DNA]</scope>
    <source>
        <strain evidence="2">DSM 16959</strain>
    </source>
</reference>
<proteinExistence type="predicted"/>
<dbReference type="Proteomes" id="UP000515733">
    <property type="component" value="Chromosome"/>
</dbReference>
<evidence type="ECO:0000313" key="2">
    <source>
        <dbReference type="Proteomes" id="UP000515733"/>
    </source>
</evidence>
<keyword evidence="2" id="KW-1185">Reference proteome</keyword>
<name>A0A6S6XQ64_9PROT</name>
<organism evidence="1 2">
    <name type="scientific">Denitratisoma oestradiolicum</name>
    <dbReference type="NCBI Taxonomy" id="311182"/>
    <lineage>
        <taxon>Bacteria</taxon>
        <taxon>Pseudomonadati</taxon>
        <taxon>Pseudomonadota</taxon>
        <taxon>Betaproteobacteria</taxon>
        <taxon>Nitrosomonadales</taxon>
        <taxon>Sterolibacteriaceae</taxon>
        <taxon>Denitratisoma</taxon>
    </lineage>
</organism>
<protein>
    <submittedName>
        <fullName evidence="1">Uncharacterized protein</fullName>
    </submittedName>
</protein>
<accession>A0A6S6XQ64</accession>
<dbReference type="AntiFam" id="ANF00057">
    <property type="entry name" value="Translation of E. coli type CRISPR repeat"/>
</dbReference>
<dbReference type="EMBL" id="LR778301">
    <property type="protein sequence ID" value="CAB1368096.1"/>
    <property type="molecule type" value="Genomic_DNA"/>
</dbReference>
<dbReference type="AlphaFoldDB" id="A0A6S6XQ64"/>